<evidence type="ECO:0000313" key="2">
    <source>
        <dbReference type="EMBL" id="KAF9337907.1"/>
    </source>
</evidence>
<feature type="region of interest" description="Disordered" evidence="1">
    <location>
        <begin position="151"/>
        <end position="183"/>
    </location>
</feature>
<feature type="compositionally biased region" description="Low complexity" evidence="1">
    <location>
        <begin position="216"/>
        <end position="235"/>
    </location>
</feature>
<feature type="compositionally biased region" description="Low complexity" evidence="1">
    <location>
        <begin position="151"/>
        <end position="162"/>
    </location>
</feature>
<comment type="caution">
    <text evidence="2">The sequence shown here is derived from an EMBL/GenBank/DDBJ whole genome shotgun (WGS) entry which is preliminary data.</text>
</comment>
<protein>
    <submittedName>
        <fullName evidence="2">Uncharacterized protein</fullName>
    </submittedName>
</protein>
<name>A0A9P5SSZ6_9FUNG</name>
<gene>
    <name evidence="2" type="ORF">BG006_001894</name>
</gene>
<keyword evidence="3" id="KW-1185">Reference proteome</keyword>
<evidence type="ECO:0000313" key="3">
    <source>
        <dbReference type="Proteomes" id="UP000696485"/>
    </source>
</evidence>
<proteinExistence type="predicted"/>
<evidence type="ECO:0000256" key="1">
    <source>
        <dbReference type="SAM" id="MobiDB-lite"/>
    </source>
</evidence>
<organism evidence="2 3">
    <name type="scientific">Podila minutissima</name>
    <dbReference type="NCBI Taxonomy" id="64525"/>
    <lineage>
        <taxon>Eukaryota</taxon>
        <taxon>Fungi</taxon>
        <taxon>Fungi incertae sedis</taxon>
        <taxon>Mucoromycota</taxon>
        <taxon>Mortierellomycotina</taxon>
        <taxon>Mortierellomycetes</taxon>
        <taxon>Mortierellales</taxon>
        <taxon>Mortierellaceae</taxon>
        <taxon>Podila</taxon>
    </lineage>
</organism>
<dbReference type="AlphaFoldDB" id="A0A9P5SSZ6"/>
<feature type="region of interest" description="Disordered" evidence="1">
    <location>
        <begin position="215"/>
        <end position="235"/>
    </location>
</feature>
<dbReference type="EMBL" id="JAAAUY010000014">
    <property type="protein sequence ID" value="KAF9337907.1"/>
    <property type="molecule type" value="Genomic_DNA"/>
</dbReference>
<sequence>MVINYRKGPVGTHIPLQTEFPASVPYRLAMSNDAFSSLVLRITGLVKQFPHSVQMQRDSSLYLYVESFKKSHSDPKDHYIQLNAENYQAALTQDWLRQYQQHLSKPEFSNDRTDHFIILQLFVFIEDCTPPVMKHINTYLQPHVKIAAPQAPVPRARATAPTSSSNHFPPATNTGKSRSSIATGVPQAREGVFAGTTYQPSQTQHVRQYLVTHPGAPTLTTAPQQTPPSAGSSSPSAVAYAGAFLDYAIGQRIIPDLGELARSYMLTQVMLQPSMSLTDLSVLAGNPSVKILIASDQVMAARERRGGMSQRGRGQQL</sequence>
<reference evidence="2" key="1">
    <citation type="journal article" date="2020" name="Fungal Divers.">
        <title>Resolving the Mortierellaceae phylogeny through synthesis of multi-gene phylogenetics and phylogenomics.</title>
        <authorList>
            <person name="Vandepol N."/>
            <person name="Liber J."/>
            <person name="Desiro A."/>
            <person name="Na H."/>
            <person name="Kennedy M."/>
            <person name="Barry K."/>
            <person name="Grigoriev I.V."/>
            <person name="Miller A.N."/>
            <person name="O'Donnell K."/>
            <person name="Stajich J.E."/>
            <person name="Bonito G."/>
        </authorList>
    </citation>
    <scope>NUCLEOTIDE SEQUENCE</scope>
    <source>
        <strain evidence="2">NVP1</strain>
    </source>
</reference>
<feature type="compositionally biased region" description="Polar residues" evidence="1">
    <location>
        <begin position="163"/>
        <end position="182"/>
    </location>
</feature>
<dbReference type="Proteomes" id="UP000696485">
    <property type="component" value="Unassembled WGS sequence"/>
</dbReference>
<accession>A0A9P5SSZ6</accession>